<reference evidence="2" key="1">
    <citation type="journal article" date="2019" name="Nat. Commun.">
        <title>The genome of broomcorn millet.</title>
        <authorList>
            <person name="Zou C."/>
            <person name="Miki D."/>
            <person name="Li D."/>
            <person name="Tang Q."/>
            <person name="Xiao L."/>
            <person name="Rajput S."/>
            <person name="Deng P."/>
            <person name="Jia W."/>
            <person name="Huang R."/>
            <person name="Zhang M."/>
            <person name="Sun Y."/>
            <person name="Hu J."/>
            <person name="Fu X."/>
            <person name="Schnable P.S."/>
            <person name="Li F."/>
            <person name="Zhang H."/>
            <person name="Feng B."/>
            <person name="Zhu X."/>
            <person name="Liu R."/>
            <person name="Schnable J.C."/>
            <person name="Zhu J.-K."/>
            <person name="Zhang H."/>
        </authorList>
    </citation>
    <scope>NUCLEOTIDE SEQUENCE [LARGE SCALE GENOMIC DNA]</scope>
</reference>
<accession>A0A3L6PM16</accession>
<dbReference type="Proteomes" id="UP000275267">
    <property type="component" value="Unassembled WGS sequence"/>
</dbReference>
<comment type="caution">
    <text evidence="1">The sequence shown here is derived from an EMBL/GenBank/DDBJ whole genome shotgun (WGS) entry which is preliminary data.</text>
</comment>
<evidence type="ECO:0000313" key="1">
    <source>
        <dbReference type="EMBL" id="RLM60903.1"/>
    </source>
</evidence>
<organism evidence="1 2">
    <name type="scientific">Panicum miliaceum</name>
    <name type="common">Proso millet</name>
    <name type="synonym">Broomcorn millet</name>
    <dbReference type="NCBI Taxonomy" id="4540"/>
    <lineage>
        <taxon>Eukaryota</taxon>
        <taxon>Viridiplantae</taxon>
        <taxon>Streptophyta</taxon>
        <taxon>Embryophyta</taxon>
        <taxon>Tracheophyta</taxon>
        <taxon>Spermatophyta</taxon>
        <taxon>Magnoliopsida</taxon>
        <taxon>Liliopsida</taxon>
        <taxon>Poales</taxon>
        <taxon>Poaceae</taxon>
        <taxon>PACMAD clade</taxon>
        <taxon>Panicoideae</taxon>
        <taxon>Panicodae</taxon>
        <taxon>Paniceae</taxon>
        <taxon>Panicinae</taxon>
        <taxon>Panicum</taxon>
        <taxon>Panicum sect. Panicum</taxon>
    </lineage>
</organism>
<protein>
    <submittedName>
        <fullName evidence="1">Uncharacterized protein</fullName>
    </submittedName>
</protein>
<keyword evidence="2" id="KW-1185">Reference proteome</keyword>
<proteinExistence type="predicted"/>
<evidence type="ECO:0000313" key="2">
    <source>
        <dbReference type="Proteomes" id="UP000275267"/>
    </source>
</evidence>
<sequence length="109" mass="12576">MRSRCIGGHFLRNSSEPQRWILAAFENCPDFSNFFLQVFSSDSDAQSETHFFFREEENEKFFWDRLELHALLLLGLASSSRCAVTDPYGTFTVKSFAPKSSVPFRAIRP</sequence>
<dbReference type="EMBL" id="PQIB02000016">
    <property type="protein sequence ID" value="RLM60903.1"/>
    <property type="molecule type" value="Genomic_DNA"/>
</dbReference>
<gene>
    <name evidence="1" type="ORF">C2845_PM14G15630</name>
</gene>
<dbReference type="AlphaFoldDB" id="A0A3L6PM16"/>
<name>A0A3L6PM16_PANMI</name>